<evidence type="ECO:0000313" key="3">
    <source>
        <dbReference type="Proteomes" id="UP000789375"/>
    </source>
</evidence>
<keyword evidence="3" id="KW-1185">Reference proteome</keyword>
<organism evidence="2 3">
    <name type="scientific">Funneliformis mosseae</name>
    <name type="common">Endomycorrhizal fungus</name>
    <name type="synonym">Glomus mosseae</name>
    <dbReference type="NCBI Taxonomy" id="27381"/>
    <lineage>
        <taxon>Eukaryota</taxon>
        <taxon>Fungi</taxon>
        <taxon>Fungi incertae sedis</taxon>
        <taxon>Mucoromycota</taxon>
        <taxon>Glomeromycotina</taxon>
        <taxon>Glomeromycetes</taxon>
        <taxon>Glomerales</taxon>
        <taxon>Glomeraceae</taxon>
        <taxon>Funneliformis</taxon>
    </lineage>
</organism>
<feature type="region of interest" description="Disordered" evidence="1">
    <location>
        <begin position="480"/>
        <end position="503"/>
    </location>
</feature>
<dbReference type="AlphaFoldDB" id="A0A9N9HWV0"/>
<protein>
    <submittedName>
        <fullName evidence="2">126_t:CDS:1</fullName>
    </submittedName>
</protein>
<sequence length="503" mass="58183">KESHKLKKDLSELIKSDSDEMKEGARRLEKIRKPLLREETHTTKGSICVLSPYGLRHRKYFKDVNMFWNQVERRHSEAEASSSIVRDTTKVFKNSIENVNDSINNVNNTVLKYNKENRVPSLGKRRNLDDREEGQIQIKRQHKDDHTTPRARSVSVEVKYSPQPMLIESPEESNTLSGTDIVSNCPAIINDVVGLELGPLPQKESRWFVDDTDVSEKWHRFKEKSLELVNREGLFVESHIQQILALSHILLLKLKQHSPLMVEVFGDELLEMMHKDIIQRLIKQEIEFGCEMLMELIRIVKRLQRKEITRDDAVLKVQSFAVGRSYGERAILKVIRNIIKRVPRVTLKSPVGEVELCVTYIDPILSPLFTDPDRDIFLRWPNNETTESKARKPVGRAKQPDAIISEIDQLSWSSSKRHAVFNKDAIDFYNMNYVLGFQVVVPMSLEQVPAFLTSLDTLLIISNAFWSNCIVSTEKQEQNRRNTLATPSFKEMVSESRNRHRSC</sequence>
<reference evidence="2" key="1">
    <citation type="submission" date="2021-06" db="EMBL/GenBank/DDBJ databases">
        <authorList>
            <person name="Kallberg Y."/>
            <person name="Tangrot J."/>
            <person name="Rosling A."/>
        </authorList>
    </citation>
    <scope>NUCLEOTIDE SEQUENCE</scope>
    <source>
        <strain evidence="2">87-6 pot B 2015</strain>
    </source>
</reference>
<feature type="non-terminal residue" evidence="2">
    <location>
        <position position="1"/>
    </location>
</feature>
<dbReference type="EMBL" id="CAJVPP010010565">
    <property type="protein sequence ID" value="CAG8710792.1"/>
    <property type="molecule type" value="Genomic_DNA"/>
</dbReference>
<accession>A0A9N9HWV0</accession>
<proteinExistence type="predicted"/>
<comment type="caution">
    <text evidence="2">The sequence shown here is derived from an EMBL/GenBank/DDBJ whole genome shotgun (WGS) entry which is preliminary data.</text>
</comment>
<evidence type="ECO:0000256" key="1">
    <source>
        <dbReference type="SAM" id="MobiDB-lite"/>
    </source>
</evidence>
<evidence type="ECO:0000313" key="2">
    <source>
        <dbReference type="EMBL" id="CAG8710792.1"/>
    </source>
</evidence>
<name>A0A9N9HWV0_FUNMO</name>
<gene>
    <name evidence="2" type="ORF">FMOSSE_LOCUS14306</name>
</gene>
<dbReference type="Proteomes" id="UP000789375">
    <property type="component" value="Unassembled WGS sequence"/>
</dbReference>